<evidence type="ECO:0000313" key="2">
    <source>
        <dbReference type="WBParaSite" id="L893_g15327.t1"/>
    </source>
</evidence>
<proteinExistence type="predicted"/>
<dbReference type="Proteomes" id="UP000095287">
    <property type="component" value="Unplaced"/>
</dbReference>
<accession>A0A1I7YEI4</accession>
<evidence type="ECO:0000313" key="1">
    <source>
        <dbReference type="Proteomes" id="UP000095287"/>
    </source>
</evidence>
<sequence>ISTLGFDNGAEYDFDFDENDQFQAIPSGVTDREFLPSRYVSSYKSALLDPLQLPAGQSWHLASIKRYDVSVTNEVETVVGRALRVVCRKCRRRVDQMAGCSVIGRAEDEAYFEHPQQNAIPPSLGDFPPGSKLFVRNPLKVFRRHH</sequence>
<reference evidence="2" key="1">
    <citation type="submission" date="2016-11" db="UniProtKB">
        <authorList>
            <consortium name="WormBaseParasite"/>
        </authorList>
    </citation>
    <scope>IDENTIFICATION</scope>
</reference>
<dbReference type="AlphaFoldDB" id="A0A1I7YEI4"/>
<keyword evidence="1" id="KW-1185">Reference proteome</keyword>
<organism evidence="1 2">
    <name type="scientific">Steinernema glaseri</name>
    <dbReference type="NCBI Taxonomy" id="37863"/>
    <lineage>
        <taxon>Eukaryota</taxon>
        <taxon>Metazoa</taxon>
        <taxon>Ecdysozoa</taxon>
        <taxon>Nematoda</taxon>
        <taxon>Chromadorea</taxon>
        <taxon>Rhabditida</taxon>
        <taxon>Tylenchina</taxon>
        <taxon>Panagrolaimomorpha</taxon>
        <taxon>Strongyloidoidea</taxon>
        <taxon>Steinernematidae</taxon>
        <taxon>Steinernema</taxon>
    </lineage>
</organism>
<protein>
    <submittedName>
        <fullName evidence="2">DNA-directed RNA polymerase</fullName>
    </submittedName>
</protein>
<dbReference type="WBParaSite" id="L893_g15327.t1">
    <property type="protein sequence ID" value="L893_g15327.t1"/>
    <property type="gene ID" value="L893_g15327"/>
</dbReference>
<name>A0A1I7YEI4_9BILA</name>